<protein>
    <submittedName>
        <fullName evidence="1">Uncharacterized protein, UPF0548 family</fullName>
    </submittedName>
</protein>
<gene>
    <name evidence="1" type="ORF">SAMN05421872_106220</name>
</gene>
<dbReference type="EMBL" id="FMZM01000006">
    <property type="protein sequence ID" value="SDD18460.1"/>
    <property type="molecule type" value="Genomic_DNA"/>
</dbReference>
<keyword evidence="2" id="KW-1185">Reference proteome</keyword>
<name>A0A1G6SNE3_9ACTN</name>
<dbReference type="Proteomes" id="UP000199034">
    <property type="component" value="Unassembled WGS sequence"/>
</dbReference>
<dbReference type="STRING" id="1045774.SAMN05421872_106220"/>
<dbReference type="RefSeq" id="WP_090856261.1">
    <property type="nucleotide sequence ID" value="NZ_FMZM01000006.1"/>
</dbReference>
<dbReference type="Pfam" id="PF09348">
    <property type="entry name" value="DUF1990"/>
    <property type="match status" value="1"/>
</dbReference>
<sequence length="160" mass="17116">MGELTYPEVGATLAGPLPAGYHHLSVERRIGPRTSYDDAVTHVLGWGLQRGAGLCVDPLLAPATVGLRTVLGLGPLRAPVEVVGVLDEPDRGGFAYGTLPGHPECGEELFSVERRPDGTWIVIRAFSRPGRWFTRLAGPVGRLTQRAITRRYLGSLGPPG</sequence>
<dbReference type="PANTHER" id="PTHR34202:SF1">
    <property type="entry name" value="UPF0548 PROTEIN"/>
    <property type="match status" value="1"/>
</dbReference>
<dbReference type="InterPro" id="IPR018960">
    <property type="entry name" value="DUF1990"/>
</dbReference>
<evidence type="ECO:0000313" key="2">
    <source>
        <dbReference type="Proteomes" id="UP000199034"/>
    </source>
</evidence>
<evidence type="ECO:0000313" key="1">
    <source>
        <dbReference type="EMBL" id="SDD18460.1"/>
    </source>
</evidence>
<proteinExistence type="predicted"/>
<organism evidence="1 2">
    <name type="scientific">Nocardioides lianchengensis</name>
    <dbReference type="NCBI Taxonomy" id="1045774"/>
    <lineage>
        <taxon>Bacteria</taxon>
        <taxon>Bacillati</taxon>
        <taxon>Actinomycetota</taxon>
        <taxon>Actinomycetes</taxon>
        <taxon>Propionibacteriales</taxon>
        <taxon>Nocardioidaceae</taxon>
        <taxon>Nocardioides</taxon>
    </lineage>
</organism>
<dbReference type="AlphaFoldDB" id="A0A1G6SNE3"/>
<reference evidence="1 2" key="1">
    <citation type="submission" date="2016-10" db="EMBL/GenBank/DDBJ databases">
        <authorList>
            <person name="de Groot N.N."/>
        </authorList>
    </citation>
    <scope>NUCLEOTIDE SEQUENCE [LARGE SCALE GENOMIC DNA]</scope>
    <source>
        <strain evidence="1 2">CGMCC 4.6858</strain>
    </source>
</reference>
<dbReference type="InterPro" id="IPR014457">
    <property type="entry name" value="UCP010260"/>
</dbReference>
<accession>A0A1G6SNE3</accession>
<dbReference type="OrthoDB" id="120660at2"/>
<dbReference type="PANTHER" id="PTHR34202">
    <property type="entry name" value="UPF0548 PROTEIN"/>
    <property type="match status" value="1"/>
</dbReference>
<dbReference type="PIRSF" id="PIRSF010260">
    <property type="entry name" value="UCP010260"/>
    <property type="match status" value="1"/>
</dbReference>